<evidence type="ECO:0000313" key="2">
    <source>
        <dbReference type="Proteomes" id="UP000294933"/>
    </source>
</evidence>
<name>A0A4Y7PYT4_9AGAM</name>
<dbReference type="Proteomes" id="UP000294933">
    <property type="component" value="Unassembled WGS sequence"/>
</dbReference>
<gene>
    <name evidence="1" type="ORF">BD410DRAFT_396064</name>
</gene>
<dbReference type="EMBL" id="ML170193">
    <property type="protein sequence ID" value="TDL19769.1"/>
    <property type="molecule type" value="Genomic_DNA"/>
</dbReference>
<dbReference type="VEuPathDB" id="FungiDB:BD410DRAFT_396064"/>
<proteinExistence type="predicted"/>
<accession>A0A4Y7PYT4</accession>
<evidence type="ECO:0000313" key="1">
    <source>
        <dbReference type="EMBL" id="TDL19769.1"/>
    </source>
</evidence>
<reference evidence="1 2" key="1">
    <citation type="submission" date="2018-06" db="EMBL/GenBank/DDBJ databases">
        <title>A transcriptomic atlas of mushroom development highlights an independent origin of complex multicellularity.</title>
        <authorList>
            <consortium name="DOE Joint Genome Institute"/>
            <person name="Krizsan K."/>
            <person name="Almasi E."/>
            <person name="Merenyi Z."/>
            <person name="Sahu N."/>
            <person name="Viragh M."/>
            <person name="Koszo T."/>
            <person name="Mondo S."/>
            <person name="Kiss B."/>
            <person name="Balint B."/>
            <person name="Kues U."/>
            <person name="Barry K."/>
            <person name="Hegedus J.C."/>
            <person name="Henrissat B."/>
            <person name="Johnson J."/>
            <person name="Lipzen A."/>
            <person name="Ohm R."/>
            <person name="Nagy I."/>
            <person name="Pangilinan J."/>
            <person name="Yan J."/>
            <person name="Xiong Y."/>
            <person name="Grigoriev I.V."/>
            <person name="Hibbett D.S."/>
            <person name="Nagy L.G."/>
        </authorList>
    </citation>
    <scope>NUCLEOTIDE SEQUENCE [LARGE SCALE GENOMIC DNA]</scope>
    <source>
        <strain evidence="1 2">SZMC22713</strain>
    </source>
</reference>
<sequence length="95" mass="10074">MVSGQAVVRPLVLLCQWCSRVRPPPPYSLSRPQVIQINGDVGTGKLSASIQIKPAALSSGPVQHEREGAMPIGNVTYGPMLARAAEEEDLSPPCP</sequence>
<organism evidence="1 2">
    <name type="scientific">Rickenella mellea</name>
    <dbReference type="NCBI Taxonomy" id="50990"/>
    <lineage>
        <taxon>Eukaryota</taxon>
        <taxon>Fungi</taxon>
        <taxon>Dikarya</taxon>
        <taxon>Basidiomycota</taxon>
        <taxon>Agaricomycotina</taxon>
        <taxon>Agaricomycetes</taxon>
        <taxon>Hymenochaetales</taxon>
        <taxon>Rickenellaceae</taxon>
        <taxon>Rickenella</taxon>
    </lineage>
</organism>
<dbReference type="AlphaFoldDB" id="A0A4Y7PYT4"/>
<protein>
    <submittedName>
        <fullName evidence="1">Uncharacterized protein</fullName>
    </submittedName>
</protein>
<keyword evidence="2" id="KW-1185">Reference proteome</keyword>